<name>A0A964XMU2_9ACTN</name>
<evidence type="ECO:0000313" key="2">
    <source>
        <dbReference type="EMBL" id="NBE53526.1"/>
    </source>
</evidence>
<feature type="region of interest" description="Disordered" evidence="1">
    <location>
        <begin position="74"/>
        <end position="96"/>
    </location>
</feature>
<dbReference type="EMBL" id="JAAAHS010000147">
    <property type="protein sequence ID" value="NBE53526.1"/>
    <property type="molecule type" value="Genomic_DNA"/>
</dbReference>
<dbReference type="AlphaFoldDB" id="A0A964XMU2"/>
<proteinExistence type="predicted"/>
<dbReference type="OrthoDB" id="4035173at2"/>
<reference evidence="2" key="1">
    <citation type="submission" date="2020-01" db="EMBL/GenBank/DDBJ databases">
        <title>Whole-genome analyses of novel actinobacteria.</title>
        <authorList>
            <person name="Sahin N."/>
        </authorList>
    </citation>
    <scope>NUCLEOTIDE SEQUENCE</scope>
    <source>
        <strain evidence="2">YC537</strain>
    </source>
</reference>
<organism evidence="2 3">
    <name type="scientific">Streptomyces boluensis</name>
    <dbReference type="NCBI Taxonomy" id="1775135"/>
    <lineage>
        <taxon>Bacteria</taxon>
        <taxon>Bacillati</taxon>
        <taxon>Actinomycetota</taxon>
        <taxon>Actinomycetes</taxon>
        <taxon>Kitasatosporales</taxon>
        <taxon>Streptomycetaceae</taxon>
        <taxon>Streptomyces</taxon>
    </lineage>
</organism>
<comment type="caution">
    <text evidence="2">The sequence shown here is derived from an EMBL/GenBank/DDBJ whole genome shotgun (WGS) entry which is preliminary data.</text>
</comment>
<protein>
    <submittedName>
        <fullName evidence="2">Uncharacterized protein</fullName>
    </submittedName>
</protein>
<evidence type="ECO:0000256" key="1">
    <source>
        <dbReference type="SAM" id="MobiDB-lite"/>
    </source>
</evidence>
<accession>A0A964XMU2</accession>
<dbReference type="RefSeq" id="WP_161699510.1">
    <property type="nucleotide sequence ID" value="NZ_JAAAHS010000147.1"/>
</dbReference>
<gene>
    <name evidence="2" type="ORF">GUY60_19285</name>
</gene>
<sequence length="162" mass="17172">MRRLALPVRPDAYGPLRTADGTCAGVPAGRAAGMGLETARDGAPHERCLLTTAEGEPRTELTASFGPYARAEFRGVDDREPDDQPSAELPFHRRGKDDLQGWTTAKCPDGLALFTVNPVSTGPVEEGVRRPAPDLAQEHAALKEFATRAAEAHGCSAPATGR</sequence>
<dbReference type="Proteomes" id="UP000598297">
    <property type="component" value="Unassembled WGS sequence"/>
</dbReference>
<evidence type="ECO:0000313" key="3">
    <source>
        <dbReference type="Proteomes" id="UP000598297"/>
    </source>
</evidence>
<feature type="region of interest" description="Disordered" evidence="1">
    <location>
        <begin position="1"/>
        <end position="24"/>
    </location>
</feature>
<keyword evidence="3" id="KW-1185">Reference proteome</keyword>